<dbReference type="Pfam" id="PF06985">
    <property type="entry name" value="HET"/>
    <property type="match status" value="1"/>
</dbReference>
<reference evidence="2" key="1">
    <citation type="journal article" date="2020" name="Stud. Mycol.">
        <title>101 Dothideomycetes genomes: a test case for predicting lifestyles and emergence of pathogens.</title>
        <authorList>
            <person name="Haridas S."/>
            <person name="Albert R."/>
            <person name="Binder M."/>
            <person name="Bloem J."/>
            <person name="Labutti K."/>
            <person name="Salamov A."/>
            <person name="Andreopoulos B."/>
            <person name="Baker S."/>
            <person name="Barry K."/>
            <person name="Bills G."/>
            <person name="Bluhm B."/>
            <person name="Cannon C."/>
            <person name="Castanera R."/>
            <person name="Culley D."/>
            <person name="Daum C."/>
            <person name="Ezra D."/>
            <person name="Gonzalez J."/>
            <person name="Henrissat B."/>
            <person name="Kuo A."/>
            <person name="Liang C."/>
            <person name="Lipzen A."/>
            <person name="Lutzoni F."/>
            <person name="Magnuson J."/>
            <person name="Mondo S."/>
            <person name="Nolan M."/>
            <person name="Ohm R."/>
            <person name="Pangilinan J."/>
            <person name="Park H.-J."/>
            <person name="Ramirez L."/>
            <person name="Alfaro M."/>
            <person name="Sun H."/>
            <person name="Tritt A."/>
            <person name="Yoshinaga Y."/>
            <person name="Zwiers L.-H."/>
            <person name="Turgeon B."/>
            <person name="Goodwin S."/>
            <person name="Spatafora J."/>
            <person name="Crous P."/>
            <person name="Grigoriev I."/>
        </authorList>
    </citation>
    <scope>NUCLEOTIDE SEQUENCE</scope>
    <source>
        <strain evidence="2">CBS 627.86</strain>
    </source>
</reference>
<keyword evidence="3" id="KW-1185">Reference proteome</keyword>
<feature type="non-terminal residue" evidence="2">
    <location>
        <position position="324"/>
    </location>
</feature>
<dbReference type="PANTHER" id="PTHR33112:SF16">
    <property type="entry name" value="HETEROKARYON INCOMPATIBILITY DOMAIN-CONTAINING PROTEIN"/>
    <property type="match status" value="1"/>
</dbReference>
<sequence>MLPATTSSDETFEIAKFWLSDCVSHHDLCNRTTNSSARLPPRLLDIGLLETARIVRVVDTRGELVDKYVCLSHCWGTINMPFRSTSQNIKILNNGVLMSDLPQTFQDAVWVTHLLSFQYLWIDSLCILQDDVEDWKSHTTIMTDIYQNAHLVLAATWGRDSHSGLFRSNKHAGPLYMRKPLPHWWGQTSFGKNDYWHRAFVDELPLLERAWVFQERLLSKRILHFTPAELHFECREELKCQCTHGLRVYNSHPKARHSRVLQEGGAREIGIRWRAIVTEYSKLDLSFATDRLPALLGIAKEIQAASPSRIIAGCWEKTLSDDLL</sequence>
<protein>
    <submittedName>
        <fullName evidence="2">Heterokaryon incompatibility protein-domain-containing protein</fullName>
    </submittedName>
</protein>
<gene>
    <name evidence="2" type="ORF">BDV96DRAFT_481964</name>
</gene>
<organism evidence="2 3">
    <name type="scientific">Lophiotrema nucula</name>
    <dbReference type="NCBI Taxonomy" id="690887"/>
    <lineage>
        <taxon>Eukaryota</taxon>
        <taxon>Fungi</taxon>
        <taxon>Dikarya</taxon>
        <taxon>Ascomycota</taxon>
        <taxon>Pezizomycotina</taxon>
        <taxon>Dothideomycetes</taxon>
        <taxon>Pleosporomycetidae</taxon>
        <taxon>Pleosporales</taxon>
        <taxon>Lophiotremataceae</taxon>
        <taxon>Lophiotrema</taxon>
    </lineage>
</organism>
<name>A0A6A5ZW96_9PLEO</name>
<dbReference type="Proteomes" id="UP000799770">
    <property type="component" value="Unassembled WGS sequence"/>
</dbReference>
<accession>A0A6A5ZW96</accession>
<dbReference type="InterPro" id="IPR010730">
    <property type="entry name" value="HET"/>
</dbReference>
<evidence type="ECO:0000259" key="1">
    <source>
        <dbReference type="Pfam" id="PF06985"/>
    </source>
</evidence>
<feature type="domain" description="Heterokaryon incompatibility" evidence="1">
    <location>
        <begin position="68"/>
        <end position="215"/>
    </location>
</feature>
<dbReference type="OrthoDB" id="3486565at2759"/>
<evidence type="ECO:0000313" key="3">
    <source>
        <dbReference type="Proteomes" id="UP000799770"/>
    </source>
</evidence>
<evidence type="ECO:0000313" key="2">
    <source>
        <dbReference type="EMBL" id="KAF2123163.1"/>
    </source>
</evidence>
<dbReference type="EMBL" id="ML977310">
    <property type="protein sequence ID" value="KAF2123163.1"/>
    <property type="molecule type" value="Genomic_DNA"/>
</dbReference>
<dbReference type="AlphaFoldDB" id="A0A6A5ZW96"/>
<proteinExistence type="predicted"/>
<dbReference type="PANTHER" id="PTHR33112">
    <property type="entry name" value="DOMAIN PROTEIN, PUTATIVE-RELATED"/>
    <property type="match status" value="1"/>
</dbReference>